<proteinExistence type="inferred from homology"/>
<organism evidence="2 3">
    <name type="scientific">Meloidogyne incognita</name>
    <name type="common">Southern root-knot nematode worm</name>
    <name type="synonym">Oxyuris incognita</name>
    <dbReference type="NCBI Taxonomy" id="6306"/>
    <lineage>
        <taxon>Eukaryota</taxon>
        <taxon>Metazoa</taxon>
        <taxon>Ecdysozoa</taxon>
        <taxon>Nematoda</taxon>
        <taxon>Chromadorea</taxon>
        <taxon>Rhabditida</taxon>
        <taxon>Tylenchina</taxon>
        <taxon>Tylenchomorpha</taxon>
        <taxon>Tylenchoidea</taxon>
        <taxon>Meloidogynidae</taxon>
        <taxon>Meloidogyninae</taxon>
        <taxon>Meloidogyne</taxon>
        <taxon>Meloidogyne incognita group</taxon>
    </lineage>
</organism>
<dbReference type="PANTHER" id="PTHR13465:SF2">
    <property type="entry name" value="PHAGOSOME ASSEMBLY FACTOR 1"/>
    <property type="match status" value="1"/>
</dbReference>
<reference evidence="3" key="1">
    <citation type="submission" date="2022-11" db="UniProtKB">
        <authorList>
            <consortium name="WormBaseParasite"/>
        </authorList>
    </citation>
    <scope>IDENTIFICATION</scope>
</reference>
<comment type="similarity">
    <text evidence="1">Belongs to the PHAF1 family.</text>
</comment>
<dbReference type="InterPro" id="IPR005373">
    <property type="entry name" value="PHAF1"/>
</dbReference>
<dbReference type="InterPro" id="IPR039156">
    <property type="entry name" value="PHAF1/BROMI"/>
</dbReference>
<sequence>MEKKLGRREERQMVQQIITPTPFPEKGERERRSAIFIFNILMGLSLEECGGRGRVERVLSKFLLKSLKSVSLKDLLFDIETRRLVKFVLHTNVPGHFDFGIYDRCEFLLKAETKSMEELNIGTESKLEAFRSLFDHHQTHSNITSGNNDTFSGPVVLNKCSSEGENPFGSSFCYGTDQMIFEVLDNGHIASVVLFDPLLGP</sequence>
<evidence type="ECO:0000256" key="1">
    <source>
        <dbReference type="ARBA" id="ARBA00024339"/>
    </source>
</evidence>
<accession>A0A914N7Q8</accession>
<dbReference type="Pfam" id="PF03676">
    <property type="entry name" value="PHAF1"/>
    <property type="match status" value="1"/>
</dbReference>
<dbReference type="GO" id="GO:0043001">
    <property type="term" value="P:Golgi to plasma membrane protein transport"/>
    <property type="evidence" value="ECO:0007669"/>
    <property type="project" value="TreeGrafter"/>
</dbReference>
<dbReference type="WBParaSite" id="Minc3s04410g36229">
    <property type="protein sequence ID" value="Minc3s04410g36229"/>
    <property type="gene ID" value="Minc3s04410g36229"/>
</dbReference>
<evidence type="ECO:0000313" key="2">
    <source>
        <dbReference type="Proteomes" id="UP000887563"/>
    </source>
</evidence>
<evidence type="ECO:0000313" key="3">
    <source>
        <dbReference type="WBParaSite" id="Minc3s04410g36229"/>
    </source>
</evidence>
<dbReference type="GO" id="GO:0005802">
    <property type="term" value="C:trans-Golgi network"/>
    <property type="evidence" value="ECO:0007669"/>
    <property type="project" value="TreeGrafter"/>
</dbReference>
<dbReference type="AlphaFoldDB" id="A0A914N7Q8"/>
<dbReference type="Proteomes" id="UP000887563">
    <property type="component" value="Unplaced"/>
</dbReference>
<dbReference type="PANTHER" id="PTHR13465">
    <property type="entry name" value="UPF0183 PROTEIN"/>
    <property type="match status" value="1"/>
</dbReference>
<keyword evidence="2" id="KW-1185">Reference proteome</keyword>
<protein>
    <submittedName>
        <fullName evidence="3">Uncharacterized protein</fullName>
    </submittedName>
</protein>
<name>A0A914N7Q8_MELIC</name>